<accession>A0A1F6MVD0</accession>
<dbReference type="Proteomes" id="UP000178347">
    <property type="component" value="Unassembled WGS sequence"/>
</dbReference>
<dbReference type="SUPFAM" id="SSF143120">
    <property type="entry name" value="YefM-like"/>
    <property type="match status" value="1"/>
</dbReference>
<protein>
    <recommendedName>
        <fullName evidence="4">Antitoxin</fullName>
    </recommendedName>
</protein>
<organism evidence="2 3">
    <name type="scientific">Candidatus Magasanikbacteria bacterium RIFCSPLOWO2_12_FULL_43_12</name>
    <dbReference type="NCBI Taxonomy" id="1798692"/>
    <lineage>
        <taxon>Bacteria</taxon>
        <taxon>Candidatus Magasanikiibacteriota</taxon>
    </lineage>
</organism>
<proteinExistence type="inferred from homology"/>
<evidence type="ECO:0008006" key="4">
    <source>
        <dbReference type="Google" id="ProtNLM"/>
    </source>
</evidence>
<sequence length="83" mass="9932">MVTKLVGVKEFRQNIASYYRKSIKNDWRFLIMNRNQPIFEVKPISRKNATLEKLYADIAKARDDYKQGRYYTAEEVRKQLGID</sequence>
<evidence type="ECO:0000256" key="1">
    <source>
        <dbReference type="ARBA" id="ARBA00009981"/>
    </source>
</evidence>
<dbReference type="STRING" id="1798692.A3G00_04205"/>
<reference evidence="2 3" key="1">
    <citation type="journal article" date="2016" name="Nat. Commun.">
        <title>Thousands of microbial genomes shed light on interconnected biogeochemical processes in an aquifer system.</title>
        <authorList>
            <person name="Anantharaman K."/>
            <person name="Brown C.T."/>
            <person name="Hug L.A."/>
            <person name="Sharon I."/>
            <person name="Castelle C.J."/>
            <person name="Probst A.J."/>
            <person name="Thomas B.C."/>
            <person name="Singh A."/>
            <person name="Wilkins M.J."/>
            <person name="Karaoz U."/>
            <person name="Brodie E.L."/>
            <person name="Williams K.H."/>
            <person name="Hubbard S.S."/>
            <person name="Banfield J.F."/>
        </authorList>
    </citation>
    <scope>NUCLEOTIDE SEQUENCE [LARGE SCALE GENOMIC DNA]</scope>
</reference>
<evidence type="ECO:0000313" key="3">
    <source>
        <dbReference type="Proteomes" id="UP000178347"/>
    </source>
</evidence>
<comment type="caution">
    <text evidence="2">The sequence shown here is derived from an EMBL/GenBank/DDBJ whole genome shotgun (WGS) entry which is preliminary data.</text>
</comment>
<comment type="similarity">
    <text evidence="1">Belongs to the phD/YefM antitoxin family.</text>
</comment>
<dbReference type="InterPro" id="IPR036165">
    <property type="entry name" value="YefM-like_sf"/>
</dbReference>
<gene>
    <name evidence="2" type="ORF">A3G00_04205</name>
</gene>
<evidence type="ECO:0000313" key="2">
    <source>
        <dbReference type="EMBL" id="OGH75666.1"/>
    </source>
</evidence>
<dbReference type="AlphaFoldDB" id="A0A1F6MVD0"/>
<dbReference type="EMBL" id="MFQN01000004">
    <property type="protein sequence ID" value="OGH75666.1"/>
    <property type="molecule type" value="Genomic_DNA"/>
</dbReference>
<name>A0A1F6MVD0_9BACT</name>
<dbReference type="Gene3D" id="1.10.1220.170">
    <property type="match status" value="1"/>
</dbReference>